<organism evidence="1">
    <name type="scientific">Orpheovirus IHUMI-LCC2</name>
    <dbReference type="NCBI Taxonomy" id="2023057"/>
    <lineage>
        <taxon>Viruses</taxon>
        <taxon>Varidnaviria</taxon>
        <taxon>Bamfordvirae</taxon>
        <taxon>Nucleocytoviricota</taxon>
        <taxon>Megaviricetes</taxon>
        <taxon>Pimascovirales</taxon>
        <taxon>Ocovirineae</taxon>
        <taxon>Orpheoviridae</taxon>
        <taxon>Alphaorpheovirus</taxon>
        <taxon>Alphaorpheovirus massiliense</taxon>
    </lineage>
</organism>
<accession>A0A2I2L488</accession>
<dbReference type="RefSeq" id="YP_009448667.1">
    <property type="nucleotide sequence ID" value="NC_036594.1"/>
</dbReference>
<reference evidence="1" key="1">
    <citation type="submission" date="2017-08" db="EMBL/GenBank/DDBJ databases">
        <authorList>
            <consortium name="Urmite Genomes"/>
        </authorList>
    </citation>
    <scope>NUCLEOTIDE SEQUENCE [LARGE SCALE GENOMIC DNA]</scope>
    <source>
        <strain evidence="1">IHUMI-LCC2</strain>
    </source>
</reference>
<protein>
    <submittedName>
        <fullName evidence="1">Transmembrane domain-containing protein</fullName>
    </submittedName>
</protein>
<dbReference type="EMBL" id="LT906555">
    <property type="protein sequence ID" value="SNW62365.1"/>
    <property type="molecule type" value="Genomic_DNA"/>
</dbReference>
<keyword evidence="1" id="KW-0812">Transmembrane</keyword>
<dbReference type="KEGG" id="vg:35382252"/>
<dbReference type="Proteomes" id="UP000236316">
    <property type="component" value="Segment"/>
</dbReference>
<dbReference type="GeneID" id="35382252"/>
<evidence type="ECO:0000313" key="2">
    <source>
        <dbReference type="Proteomes" id="UP000236316"/>
    </source>
</evidence>
<sequence>MEYKINKEKGEHVRCTKYYDYRDESWNNVINYMNYKLLDVLTVPVSKISNVGNYEKKVLPYSKAISYAMNKYNQDITKHEFLSSNILLKEKECEIVYLYGKNEDDGKFNADMKSDDVNYLLDELTDKPYFAYMLSGSGFLLLSLLCGSGM</sequence>
<name>A0A2I2L488_9VIRU</name>
<keyword evidence="1" id="KW-0472">Membrane</keyword>
<evidence type="ECO:0000313" key="1">
    <source>
        <dbReference type="EMBL" id="SNW62365.1"/>
    </source>
</evidence>
<keyword evidence="2" id="KW-1185">Reference proteome</keyword>
<gene>
    <name evidence="1" type="ORF">ORPV_461</name>
</gene>
<proteinExistence type="predicted"/>